<feature type="domain" description="RDD" evidence="7">
    <location>
        <begin position="19"/>
        <end position="149"/>
    </location>
</feature>
<evidence type="ECO:0000256" key="1">
    <source>
        <dbReference type="ARBA" id="ARBA00004651"/>
    </source>
</evidence>
<keyword evidence="5 6" id="KW-0472">Membrane</keyword>
<sequence>MAVRSELWIKRLLADRYRASFSMRFLSFCYDMLGLFLLWLLIYSVITGWLVISAEVSPFDYSYLREHKPHLLYLALGWVTFFYIFIFPLINAERQTMGMMLIGLKIVDENAEKLTRVGFLKRECLKWVLFPGFFLTLTSEKQSLADKLSKTFITSY</sequence>
<evidence type="ECO:0000259" key="7">
    <source>
        <dbReference type="Pfam" id="PF06271"/>
    </source>
</evidence>
<dbReference type="InterPro" id="IPR051791">
    <property type="entry name" value="Pra-immunoreactive"/>
</dbReference>
<evidence type="ECO:0000256" key="4">
    <source>
        <dbReference type="ARBA" id="ARBA00022989"/>
    </source>
</evidence>
<evidence type="ECO:0000313" key="8">
    <source>
        <dbReference type="EMBL" id="RXJ00404.1"/>
    </source>
</evidence>
<keyword evidence="2" id="KW-1003">Cell membrane</keyword>
<dbReference type="InterPro" id="IPR010432">
    <property type="entry name" value="RDD"/>
</dbReference>
<comment type="subcellular location">
    <subcellularLocation>
        <location evidence="1">Cell membrane</location>
        <topology evidence="1">Multi-pass membrane protein</topology>
    </subcellularLocation>
</comment>
<dbReference type="Pfam" id="PF06271">
    <property type="entry name" value="RDD"/>
    <property type="match status" value="1"/>
</dbReference>
<gene>
    <name evidence="8" type="ORF">DS745_12815</name>
</gene>
<proteinExistence type="predicted"/>
<keyword evidence="4 6" id="KW-1133">Transmembrane helix</keyword>
<feature type="transmembrane region" description="Helical" evidence="6">
    <location>
        <begin position="21"/>
        <end position="51"/>
    </location>
</feature>
<evidence type="ECO:0000256" key="6">
    <source>
        <dbReference type="SAM" id="Phobius"/>
    </source>
</evidence>
<dbReference type="EMBL" id="QOUX01000039">
    <property type="protein sequence ID" value="RXJ00404.1"/>
    <property type="molecule type" value="Genomic_DNA"/>
</dbReference>
<dbReference type="OrthoDB" id="2860744at2"/>
<dbReference type="Proteomes" id="UP000290649">
    <property type="component" value="Unassembled WGS sequence"/>
</dbReference>
<dbReference type="AlphaFoldDB" id="A0A4Q0VS21"/>
<evidence type="ECO:0000256" key="2">
    <source>
        <dbReference type="ARBA" id="ARBA00022475"/>
    </source>
</evidence>
<feature type="transmembrane region" description="Helical" evidence="6">
    <location>
        <begin position="71"/>
        <end position="90"/>
    </location>
</feature>
<keyword evidence="9" id="KW-1185">Reference proteome</keyword>
<reference evidence="8 9" key="1">
    <citation type="journal article" date="2019" name="Int. J. Syst. Evol. Microbiol.">
        <title>Anaerobacillus alkaliphilus sp. nov., a novel alkaliphilic and moderately halophilic bacterium.</title>
        <authorList>
            <person name="Borsodi A.K."/>
            <person name="Aszalos J.M."/>
            <person name="Bihari P."/>
            <person name="Nagy I."/>
            <person name="Schumann P."/>
            <person name="Sproer C."/>
            <person name="Kovacs A.L."/>
            <person name="Boka K."/>
            <person name="Dobosy P."/>
            <person name="Ovari M."/>
            <person name="Szili-Kovacs T."/>
            <person name="Toth E."/>
        </authorList>
    </citation>
    <scope>NUCLEOTIDE SEQUENCE [LARGE SCALE GENOMIC DNA]</scope>
    <source>
        <strain evidence="8 9">B16-10</strain>
    </source>
</reference>
<protein>
    <recommendedName>
        <fullName evidence="7">RDD domain-containing protein</fullName>
    </recommendedName>
</protein>
<accession>A0A4Q0VS21</accession>
<dbReference type="PANTHER" id="PTHR36115">
    <property type="entry name" value="PROLINE-RICH ANTIGEN HOMOLOG-RELATED"/>
    <property type="match status" value="1"/>
</dbReference>
<evidence type="ECO:0000256" key="3">
    <source>
        <dbReference type="ARBA" id="ARBA00022692"/>
    </source>
</evidence>
<organism evidence="8 9">
    <name type="scientific">Anaerobacillus alkaliphilus</name>
    <dbReference type="NCBI Taxonomy" id="1548597"/>
    <lineage>
        <taxon>Bacteria</taxon>
        <taxon>Bacillati</taxon>
        <taxon>Bacillota</taxon>
        <taxon>Bacilli</taxon>
        <taxon>Bacillales</taxon>
        <taxon>Bacillaceae</taxon>
        <taxon>Anaerobacillus</taxon>
    </lineage>
</organism>
<keyword evidence="3 6" id="KW-0812">Transmembrane</keyword>
<dbReference type="GO" id="GO:0005886">
    <property type="term" value="C:plasma membrane"/>
    <property type="evidence" value="ECO:0007669"/>
    <property type="project" value="UniProtKB-SubCell"/>
</dbReference>
<name>A0A4Q0VS21_9BACI</name>
<comment type="caution">
    <text evidence="8">The sequence shown here is derived from an EMBL/GenBank/DDBJ whole genome shotgun (WGS) entry which is preliminary data.</text>
</comment>
<dbReference type="RefSeq" id="WP_129078622.1">
    <property type="nucleotide sequence ID" value="NZ_QOUX01000039.1"/>
</dbReference>
<evidence type="ECO:0000256" key="5">
    <source>
        <dbReference type="ARBA" id="ARBA00023136"/>
    </source>
</evidence>
<evidence type="ECO:0000313" key="9">
    <source>
        <dbReference type="Proteomes" id="UP000290649"/>
    </source>
</evidence>